<dbReference type="Pfam" id="PF15136">
    <property type="entry name" value="UPF0449"/>
    <property type="match status" value="1"/>
</dbReference>
<dbReference type="PANTHER" id="PTHR34766:SF1">
    <property type="entry name" value="UPF0449 PROTEIN C19ORF25"/>
    <property type="match status" value="1"/>
</dbReference>
<evidence type="ECO:0000313" key="3">
    <source>
        <dbReference type="Proteomes" id="UP000008144"/>
    </source>
</evidence>
<evidence type="ECO:0000313" key="2">
    <source>
        <dbReference type="Ensembl" id="ENSCINP00000029907.1"/>
    </source>
</evidence>
<keyword evidence="3" id="KW-1185">Reference proteome</keyword>
<dbReference type="HOGENOM" id="CLU_2037226_0_0_1"/>
<dbReference type="EMBL" id="EAAA01002560">
    <property type="status" value="NOT_ANNOTATED_CDS"/>
    <property type="molecule type" value="Genomic_DNA"/>
</dbReference>
<dbReference type="PANTHER" id="PTHR34766">
    <property type="entry name" value="UPF0449 PROTEIN C19ORF25"/>
    <property type="match status" value="1"/>
</dbReference>
<sequence>MLRKNDVKQLAVRPPPPTLEEIIEDVTNAKDDDFAFVSMADDVTEEEFIDAKEDSDENVEIMKIEERYNEVTKFLSTNEELSEGSSDLRKLFEQISTRGQILRQKINELKSMKQINEDNAL</sequence>
<accession>A0A1W2WDY9</accession>
<accession>H2XJS5</accession>
<reference evidence="2" key="2">
    <citation type="journal article" date="2008" name="Genome Biol.">
        <title>Improved genome assembly and evidence-based global gene model set for the chordate Ciona intestinalis: new insight into intron and operon populations.</title>
        <authorList>
            <person name="Satou Y."/>
            <person name="Mineta K."/>
            <person name="Ogasawara M."/>
            <person name="Sasakura Y."/>
            <person name="Shoguchi E."/>
            <person name="Ueno K."/>
            <person name="Yamada L."/>
            <person name="Matsumoto J."/>
            <person name="Wasserscheid J."/>
            <person name="Dewar K."/>
            <person name="Wiley G.B."/>
            <person name="Macmil S.L."/>
            <person name="Roe B.A."/>
            <person name="Zeller R.W."/>
            <person name="Hastings K.E."/>
            <person name="Lemaire P."/>
            <person name="Lindquist E."/>
            <person name="Endo T."/>
            <person name="Hotta K."/>
            <person name="Inaba K."/>
        </authorList>
    </citation>
    <scope>NUCLEOTIDE SEQUENCE [LARGE SCALE GENOMIC DNA]</scope>
    <source>
        <strain evidence="2">wild type</strain>
    </source>
</reference>
<dbReference type="FunCoup" id="H2XJS5">
    <property type="interactions" value="1"/>
</dbReference>
<dbReference type="KEGG" id="cin:100182790"/>
<reference evidence="2" key="4">
    <citation type="submission" date="2025-09" db="UniProtKB">
        <authorList>
            <consortium name="Ensembl"/>
        </authorList>
    </citation>
    <scope>IDENTIFICATION</scope>
</reference>
<proteinExistence type="inferred from homology"/>
<dbReference type="InParanoid" id="H2XJS5"/>
<dbReference type="EMBL" id="EAAA01002558">
    <property type="status" value="NOT_ANNOTATED_CDS"/>
    <property type="molecule type" value="Genomic_DNA"/>
</dbReference>
<comment type="similarity">
    <text evidence="1">Belongs to the UPF0449 family.</text>
</comment>
<reference evidence="3" key="1">
    <citation type="journal article" date="2002" name="Science">
        <title>The draft genome of Ciona intestinalis: insights into chordate and vertebrate origins.</title>
        <authorList>
            <person name="Dehal P."/>
            <person name="Satou Y."/>
            <person name="Campbell R.K."/>
            <person name="Chapman J."/>
            <person name="Degnan B."/>
            <person name="De Tomaso A."/>
            <person name="Davidson B."/>
            <person name="Di Gregorio A."/>
            <person name="Gelpke M."/>
            <person name="Goodstein D.M."/>
            <person name="Harafuji N."/>
            <person name="Hastings K.E."/>
            <person name="Ho I."/>
            <person name="Hotta K."/>
            <person name="Huang W."/>
            <person name="Kawashima T."/>
            <person name="Lemaire P."/>
            <person name="Martinez D."/>
            <person name="Meinertzhagen I.A."/>
            <person name="Necula S."/>
            <person name="Nonaka M."/>
            <person name="Putnam N."/>
            <person name="Rash S."/>
            <person name="Saiga H."/>
            <person name="Satake M."/>
            <person name="Terry A."/>
            <person name="Yamada L."/>
            <person name="Wang H.G."/>
            <person name="Awazu S."/>
            <person name="Azumi K."/>
            <person name="Boore J."/>
            <person name="Branno M."/>
            <person name="Chin-Bow S."/>
            <person name="DeSantis R."/>
            <person name="Doyle S."/>
            <person name="Francino P."/>
            <person name="Keys D.N."/>
            <person name="Haga S."/>
            <person name="Hayashi H."/>
            <person name="Hino K."/>
            <person name="Imai K.S."/>
            <person name="Inaba K."/>
            <person name="Kano S."/>
            <person name="Kobayashi K."/>
            <person name="Kobayashi M."/>
            <person name="Lee B.I."/>
            <person name="Makabe K.W."/>
            <person name="Manohar C."/>
            <person name="Matassi G."/>
            <person name="Medina M."/>
            <person name="Mochizuki Y."/>
            <person name="Mount S."/>
            <person name="Morishita T."/>
            <person name="Miura S."/>
            <person name="Nakayama A."/>
            <person name="Nishizaka S."/>
            <person name="Nomoto H."/>
            <person name="Ohta F."/>
            <person name="Oishi K."/>
            <person name="Rigoutsos I."/>
            <person name="Sano M."/>
            <person name="Sasaki A."/>
            <person name="Sasakura Y."/>
            <person name="Shoguchi E."/>
            <person name="Shin-i T."/>
            <person name="Spagnuolo A."/>
            <person name="Stainier D."/>
            <person name="Suzuki M.M."/>
            <person name="Tassy O."/>
            <person name="Takatori N."/>
            <person name="Tokuoka M."/>
            <person name="Yagi K."/>
            <person name="Yoshizaki F."/>
            <person name="Wada S."/>
            <person name="Zhang C."/>
            <person name="Hyatt P.D."/>
            <person name="Larimer F."/>
            <person name="Detter C."/>
            <person name="Doggett N."/>
            <person name="Glavina T."/>
            <person name="Hawkins T."/>
            <person name="Richardson P."/>
            <person name="Lucas S."/>
            <person name="Kohara Y."/>
            <person name="Levine M."/>
            <person name="Satoh N."/>
            <person name="Rokhsar D.S."/>
        </authorList>
    </citation>
    <scope>NUCLEOTIDE SEQUENCE [LARGE SCALE GENOMIC DNA]</scope>
</reference>
<dbReference type="RefSeq" id="XP_002129291.1">
    <property type="nucleotide sequence ID" value="XM_002129255.4"/>
</dbReference>
<organism evidence="2 3">
    <name type="scientific">Ciona intestinalis</name>
    <name type="common">Transparent sea squirt</name>
    <name type="synonym">Ascidia intestinalis</name>
    <dbReference type="NCBI Taxonomy" id="7719"/>
    <lineage>
        <taxon>Eukaryota</taxon>
        <taxon>Metazoa</taxon>
        <taxon>Chordata</taxon>
        <taxon>Tunicata</taxon>
        <taxon>Ascidiacea</taxon>
        <taxon>Phlebobranchia</taxon>
        <taxon>Cionidae</taxon>
        <taxon>Ciona</taxon>
    </lineage>
</organism>
<dbReference type="EMBL" id="EAAA01002559">
    <property type="status" value="NOT_ANNOTATED_CDS"/>
    <property type="molecule type" value="Genomic_DNA"/>
</dbReference>
<name>H2XJS5_CIOIN</name>
<dbReference type="GeneID" id="100182790"/>
<dbReference type="AlphaFoldDB" id="H2XJS5"/>
<dbReference type="Proteomes" id="UP000008144">
    <property type="component" value="Chromosome 7"/>
</dbReference>
<dbReference type="InterPro" id="IPR028227">
    <property type="entry name" value="UPF0449"/>
</dbReference>
<protein>
    <submittedName>
        <fullName evidence="2">UPF0449 protein C19orf25 homolog</fullName>
    </submittedName>
</protein>
<dbReference type="Ensembl" id="ENSCINT00000032879.1">
    <property type="protein sequence ID" value="ENSCINP00000029907.1"/>
    <property type="gene ID" value="ENSCING00000019420.1"/>
</dbReference>
<evidence type="ECO:0000256" key="1">
    <source>
        <dbReference type="ARBA" id="ARBA00006137"/>
    </source>
</evidence>
<dbReference type="OrthoDB" id="6129359at2759"/>
<reference evidence="2" key="3">
    <citation type="submission" date="2025-08" db="UniProtKB">
        <authorList>
            <consortium name="Ensembl"/>
        </authorList>
    </citation>
    <scope>IDENTIFICATION</scope>
</reference>
<gene>
    <name evidence="2" type="primary">LOC100182790</name>
</gene>